<evidence type="ECO:0000256" key="11">
    <source>
        <dbReference type="SAM" id="SignalP"/>
    </source>
</evidence>
<evidence type="ECO:0000313" key="13">
    <source>
        <dbReference type="EMBL" id="KAK1160355.1"/>
    </source>
</evidence>
<evidence type="ECO:0000256" key="9">
    <source>
        <dbReference type="ARBA" id="ARBA00038221"/>
    </source>
</evidence>
<dbReference type="GO" id="GO:0009897">
    <property type="term" value="C:external side of plasma membrane"/>
    <property type="evidence" value="ECO:0007669"/>
    <property type="project" value="TreeGrafter"/>
</dbReference>
<evidence type="ECO:0000256" key="5">
    <source>
        <dbReference type="ARBA" id="ARBA00023136"/>
    </source>
</evidence>
<feature type="signal peptide" evidence="11">
    <location>
        <begin position="1"/>
        <end position="24"/>
    </location>
</feature>
<dbReference type="SUPFAM" id="SSF48726">
    <property type="entry name" value="Immunoglobulin"/>
    <property type="match status" value="2"/>
</dbReference>
<dbReference type="InterPro" id="IPR013783">
    <property type="entry name" value="Ig-like_fold"/>
</dbReference>
<dbReference type="PROSITE" id="PS50835">
    <property type="entry name" value="IG_LIKE"/>
    <property type="match status" value="2"/>
</dbReference>
<keyword evidence="3 11" id="KW-0732">Signal</keyword>
<reference evidence="13" key="1">
    <citation type="submission" date="2022-02" db="EMBL/GenBank/DDBJ databases">
        <title>Atlantic sturgeon de novo genome assembly.</title>
        <authorList>
            <person name="Stock M."/>
            <person name="Klopp C."/>
            <person name="Guiguen Y."/>
            <person name="Cabau C."/>
            <person name="Parinello H."/>
            <person name="Santidrian Yebra-Pimentel E."/>
            <person name="Kuhl H."/>
            <person name="Dirks R.P."/>
            <person name="Guessner J."/>
            <person name="Wuertz S."/>
            <person name="Du K."/>
            <person name="Schartl M."/>
        </authorList>
    </citation>
    <scope>NUCLEOTIDE SEQUENCE</scope>
    <source>
        <strain evidence="13">STURGEONOMICS-FGT-2020</strain>
        <tissue evidence="13">Whole blood</tissue>
    </source>
</reference>
<dbReference type="GO" id="GO:0005102">
    <property type="term" value="F:signaling receptor binding"/>
    <property type="evidence" value="ECO:0007669"/>
    <property type="project" value="TreeGrafter"/>
</dbReference>
<comment type="caution">
    <text evidence="13">The sequence shown here is derived from an EMBL/GenBank/DDBJ whole genome shotgun (WGS) entry which is preliminary data.</text>
</comment>
<comment type="subcellular location">
    <subcellularLocation>
        <location evidence="1">Membrane</location>
    </subcellularLocation>
</comment>
<dbReference type="Pfam" id="PF07686">
    <property type="entry name" value="V-set"/>
    <property type="match status" value="1"/>
</dbReference>
<dbReference type="SMART" id="SM00406">
    <property type="entry name" value="IGv"/>
    <property type="match status" value="1"/>
</dbReference>
<dbReference type="FunFam" id="2.60.40.10:FF:000142">
    <property type="entry name" value="V-set domain-containing T-cell activation inhibitor 1"/>
    <property type="match status" value="1"/>
</dbReference>
<keyword evidence="5 10" id="KW-0472">Membrane</keyword>
<name>A0AAD8D0L2_ACIOX</name>
<evidence type="ECO:0000256" key="8">
    <source>
        <dbReference type="ARBA" id="ARBA00023319"/>
    </source>
</evidence>
<evidence type="ECO:0000256" key="2">
    <source>
        <dbReference type="ARBA" id="ARBA00022692"/>
    </source>
</evidence>
<dbReference type="FunFam" id="2.60.40.10:FF:000088">
    <property type="entry name" value="Butyrophilin subfamily 1 member A1"/>
    <property type="match status" value="1"/>
</dbReference>
<keyword evidence="2 10" id="KW-0812">Transmembrane</keyword>
<feature type="domain" description="Ig-like" evidence="12">
    <location>
        <begin position="145"/>
        <end position="234"/>
    </location>
</feature>
<dbReference type="GO" id="GO:0050852">
    <property type="term" value="P:T cell receptor signaling pathway"/>
    <property type="evidence" value="ECO:0007669"/>
    <property type="project" value="TreeGrafter"/>
</dbReference>
<comment type="similarity">
    <text evidence="9">Belongs to the SKINT family.</text>
</comment>
<keyword evidence="4 10" id="KW-1133">Transmembrane helix</keyword>
<feature type="chain" id="PRO_5042241008" evidence="11">
    <location>
        <begin position="25"/>
        <end position="269"/>
    </location>
</feature>
<dbReference type="InterPro" id="IPR050504">
    <property type="entry name" value="IgSF_BTN/MOG"/>
</dbReference>
<evidence type="ECO:0000259" key="12">
    <source>
        <dbReference type="PROSITE" id="PS50835"/>
    </source>
</evidence>
<evidence type="ECO:0000256" key="1">
    <source>
        <dbReference type="ARBA" id="ARBA00004370"/>
    </source>
</evidence>
<feature type="domain" description="Ig-like" evidence="12">
    <location>
        <begin position="27"/>
        <end position="135"/>
    </location>
</feature>
<accession>A0AAD8D0L2</accession>
<evidence type="ECO:0000256" key="10">
    <source>
        <dbReference type="SAM" id="Phobius"/>
    </source>
</evidence>
<evidence type="ECO:0000313" key="14">
    <source>
        <dbReference type="Proteomes" id="UP001230051"/>
    </source>
</evidence>
<dbReference type="Gene3D" id="2.60.40.10">
    <property type="entry name" value="Immunoglobulins"/>
    <property type="match status" value="2"/>
</dbReference>
<keyword evidence="7" id="KW-0325">Glycoprotein</keyword>
<proteinExistence type="inferred from homology"/>
<dbReference type="GO" id="GO:0042110">
    <property type="term" value="P:T cell activation"/>
    <property type="evidence" value="ECO:0007669"/>
    <property type="project" value="UniProtKB-ARBA"/>
</dbReference>
<dbReference type="InterPro" id="IPR036179">
    <property type="entry name" value="Ig-like_dom_sf"/>
</dbReference>
<dbReference type="InterPro" id="IPR013106">
    <property type="entry name" value="Ig_V-set"/>
</dbReference>
<evidence type="ECO:0000256" key="6">
    <source>
        <dbReference type="ARBA" id="ARBA00023157"/>
    </source>
</evidence>
<dbReference type="SMART" id="SM00409">
    <property type="entry name" value="IG"/>
    <property type="match status" value="1"/>
</dbReference>
<feature type="transmembrane region" description="Helical" evidence="10">
    <location>
        <begin position="244"/>
        <end position="267"/>
    </location>
</feature>
<sequence>MHKCFLVIEGLVILSVLQVCPINADSPCVKGEASTLTASVGGYVVLPCQLIPSASAVGMKVLWTRKGSSSPVHFYTEERDKTHSQHEDYRDRTHLFKEELNKGNVSLKLSKIRVSDEASYECLVTSTPHSDTSVELKVMAVGSTPEISLDDDTRYGFKVSCVSRGWYPKPDLQWTDGRGAVLTAESETREEQDREGLYTVRSYLRTPEPEGGQVSCVIKYGKDQGELRLSAKIIGSSIPYLPGYVVSFTLFLAGLISLLCLLGISWIRR</sequence>
<keyword evidence="14" id="KW-1185">Reference proteome</keyword>
<evidence type="ECO:0000256" key="7">
    <source>
        <dbReference type="ARBA" id="ARBA00023180"/>
    </source>
</evidence>
<dbReference type="GO" id="GO:0050863">
    <property type="term" value="P:regulation of T cell activation"/>
    <property type="evidence" value="ECO:0007669"/>
    <property type="project" value="UniProtKB-ARBA"/>
</dbReference>
<keyword evidence="8" id="KW-0393">Immunoglobulin domain</keyword>
<keyword evidence="6" id="KW-1015">Disulfide bond</keyword>
<dbReference type="PANTHER" id="PTHR24100">
    <property type="entry name" value="BUTYROPHILIN"/>
    <property type="match status" value="1"/>
</dbReference>
<dbReference type="InterPro" id="IPR053896">
    <property type="entry name" value="BTN3A2-like_Ig-C"/>
</dbReference>
<organism evidence="13 14">
    <name type="scientific">Acipenser oxyrinchus oxyrinchus</name>
    <dbReference type="NCBI Taxonomy" id="40147"/>
    <lineage>
        <taxon>Eukaryota</taxon>
        <taxon>Metazoa</taxon>
        <taxon>Chordata</taxon>
        <taxon>Craniata</taxon>
        <taxon>Vertebrata</taxon>
        <taxon>Euteleostomi</taxon>
        <taxon>Actinopterygii</taxon>
        <taxon>Chondrostei</taxon>
        <taxon>Acipenseriformes</taxon>
        <taxon>Acipenseridae</taxon>
        <taxon>Acipenser</taxon>
    </lineage>
</organism>
<dbReference type="GO" id="GO:0001817">
    <property type="term" value="P:regulation of cytokine production"/>
    <property type="evidence" value="ECO:0007669"/>
    <property type="project" value="TreeGrafter"/>
</dbReference>
<dbReference type="Pfam" id="PF22705">
    <property type="entry name" value="C2-set_3"/>
    <property type="match status" value="1"/>
</dbReference>
<evidence type="ECO:0000256" key="4">
    <source>
        <dbReference type="ARBA" id="ARBA00022989"/>
    </source>
</evidence>
<dbReference type="GO" id="GO:1903037">
    <property type="term" value="P:regulation of leukocyte cell-cell adhesion"/>
    <property type="evidence" value="ECO:0007669"/>
    <property type="project" value="UniProtKB-ARBA"/>
</dbReference>
<evidence type="ECO:0000256" key="3">
    <source>
        <dbReference type="ARBA" id="ARBA00022729"/>
    </source>
</evidence>
<dbReference type="InterPro" id="IPR003599">
    <property type="entry name" value="Ig_sub"/>
</dbReference>
<protein>
    <submittedName>
        <fullName evidence="13">Butyrophilin subfamily 1 member A1-like</fullName>
    </submittedName>
</protein>
<dbReference type="Proteomes" id="UP001230051">
    <property type="component" value="Unassembled WGS sequence"/>
</dbReference>
<dbReference type="AlphaFoldDB" id="A0AAD8D0L2"/>
<dbReference type="EMBL" id="JAGXEW010000020">
    <property type="protein sequence ID" value="KAK1160355.1"/>
    <property type="molecule type" value="Genomic_DNA"/>
</dbReference>
<gene>
    <name evidence="13" type="primary">BTN1A1</name>
    <name evidence="13" type="ORF">AOXY_G20509</name>
</gene>
<dbReference type="InterPro" id="IPR007110">
    <property type="entry name" value="Ig-like_dom"/>
</dbReference>